<dbReference type="CDD" id="cd11041">
    <property type="entry name" value="CYP503A1-like"/>
    <property type="match status" value="1"/>
</dbReference>
<evidence type="ECO:0000313" key="10">
    <source>
        <dbReference type="EMBL" id="KAJ9151391.1"/>
    </source>
</evidence>
<dbReference type="PANTHER" id="PTHR46206:SF1">
    <property type="entry name" value="P450, PUTATIVE (EUROFUNG)-RELATED"/>
    <property type="match status" value="1"/>
</dbReference>
<evidence type="ECO:0000256" key="4">
    <source>
        <dbReference type="ARBA" id="ARBA00022723"/>
    </source>
</evidence>
<evidence type="ECO:0000313" key="11">
    <source>
        <dbReference type="Proteomes" id="UP001174694"/>
    </source>
</evidence>
<keyword evidence="9" id="KW-1133">Transmembrane helix</keyword>
<evidence type="ECO:0000256" key="5">
    <source>
        <dbReference type="ARBA" id="ARBA00023002"/>
    </source>
</evidence>
<dbReference type="InterPro" id="IPR036396">
    <property type="entry name" value="Cyt_P450_sf"/>
</dbReference>
<dbReference type="SUPFAM" id="SSF48264">
    <property type="entry name" value="Cytochrome P450"/>
    <property type="match status" value="1"/>
</dbReference>
<evidence type="ECO:0000256" key="6">
    <source>
        <dbReference type="ARBA" id="ARBA00023004"/>
    </source>
</evidence>
<name>A0AA38RKG7_9PEZI</name>
<dbReference type="EMBL" id="JANBVO010000006">
    <property type="protein sequence ID" value="KAJ9151391.1"/>
    <property type="molecule type" value="Genomic_DNA"/>
</dbReference>
<organism evidence="10 11">
    <name type="scientific">Pleurostoma richardsiae</name>
    <dbReference type="NCBI Taxonomy" id="41990"/>
    <lineage>
        <taxon>Eukaryota</taxon>
        <taxon>Fungi</taxon>
        <taxon>Dikarya</taxon>
        <taxon>Ascomycota</taxon>
        <taxon>Pezizomycotina</taxon>
        <taxon>Sordariomycetes</taxon>
        <taxon>Sordariomycetidae</taxon>
        <taxon>Calosphaeriales</taxon>
        <taxon>Pleurostomataceae</taxon>
        <taxon>Pleurostoma</taxon>
    </lineage>
</organism>
<dbReference type="Pfam" id="PF00067">
    <property type="entry name" value="p450"/>
    <property type="match status" value="1"/>
</dbReference>
<evidence type="ECO:0000256" key="9">
    <source>
        <dbReference type="SAM" id="Phobius"/>
    </source>
</evidence>
<keyword evidence="6 8" id="KW-0408">Iron</keyword>
<accession>A0AA38RKG7</accession>
<comment type="similarity">
    <text evidence="2 8">Belongs to the cytochrome P450 family.</text>
</comment>
<keyword evidence="5 8" id="KW-0560">Oxidoreductase</keyword>
<dbReference type="AlphaFoldDB" id="A0AA38RKG7"/>
<gene>
    <name evidence="10" type="ORF">NKR23_g3198</name>
</gene>
<reference evidence="10" key="1">
    <citation type="submission" date="2022-07" db="EMBL/GenBank/DDBJ databases">
        <title>Fungi with potential for degradation of polypropylene.</title>
        <authorList>
            <person name="Gostincar C."/>
        </authorList>
    </citation>
    <scope>NUCLEOTIDE SEQUENCE</scope>
    <source>
        <strain evidence="10">EXF-13308</strain>
    </source>
</reference>
<keyword evidence="9" id="KW-0812">Transmembrane</keyword>
<comment type="cofactor">
    <cofactor evidence="1">
        <name>heme</name>
        <dbReference type="ChEBI" id="CHEBI:30413"/>
    </cofactor>
</comment>
<sequence length="545" mass="62344">MAGGISGLMWESMTAGRVAVAVWVFLVVSFIVDFTSKPRYPKSLPKVGYGDGFIGTLRNWTGYIISYNDWVTEGYRKYSKQNRAFVVPCAPSRPQEIVVPRSQTMWMLDQPEKVLSTHEAHDEVLYSEYNFLGKDYGEDQYGIHVIHKSLARNLPGMIPDIQEEVQDAIDAAFGMDTEWKQMNLWEAWLGIVPRVTNRMLVGKPTCRDQAFLGCMVQFADDVVKNSFILNMFPKVLQPIVGHAIALPNWWHWRKAHKIAEPVLEKRLRDMARKEAGDPEYENWEPPEDFITWDIRLARAEGRLFELTPTAISKRLLPVEFAAIHTTVITGHNLVLDLLSSDPELGYLDSIREETSRILREEGGHWTKTGLSRLYRTDSAIRESQRVSHFATSLVRRKVVATEGLTNAAEGWHAPHGSFLMLDLAHTHHDEELYDGPDGYDAFRYSRPREEYEARPPEQKDAEEALRMAKLGMVATSDRHLAFGHGRHACPGRFFVAHELKMILAYLAQNYEFKPIVERPKPFWVGQTIIPPVQAMVEVRRREGTV</sequence>
<evidence type="ECO:0000256" key="8">
    <source>
        <dbReference type="RuleBase" id="RU000461"/>
    </source>
</evidence>
<dbReference type="PROSITE" id="PS00086">
    <property type="entry name" value="CYTOCHROME_P450"/>
    <property type="match status" value="1"/>
</dbReference>
<dbReference type="Proteomes" id="UP001174694">
    <property type="component" value="Unassembled WGS sequence"/>
</dbReference>
<dbReference type="GO" id="GO:0005506">
    <property type="term" value="F:iron ion binding"/>
    <property type="evidence" value="ECO:0007669"/>
    <property type="project" value="InterPro"/>
</dbReference>
<keyword evidence="3 8" id="KW-0349">Heme</keyword>
<dbReference type="InterPro" id="IPR017972">
    <property type="entry name" value="Cyt_P450_CS"/>
</dbReference>
<dbReference type="GO" id="GO:0004497">
    <property type="term" value="F:monooxygenase activity"/>
    <property type="evidence" value="ECO:0007669"/>
    <property type="project" value="UniProtKB-KW"/>
</dbReference>
<evidence type="ECO:0000256" key="2">
    <source>
        <dbReference type="ARBA" id="ARBA00010617"/>
    </source>
</evidence>
<protein>
    <submittedName>
        <fullName evidence="10">Ent-kaurene oxidase</fullName>
    </submittedName>
</protein>
<dbReference type="GO" id="GO:0020037">
    <property type="term" value="F:heme binding"/>
    <property type="evidence" value="ECO:0007669"/>
    <property type="project" value="InterPro"/>
</dbReference>
<dbReference type="Gene3D" id="1.10.630.10">
    <property type="entry name" value="Cytochrome P450"/>
    <property type="match status" value="1"/>
</dbReference>
<keyword evidence="4 8" id="KW-0479">Metal-binding</keyword>
<comment type="caution">
    <text evidence="10">The sequence shown here is derived from an EMBL/GenBank/DDBJ whole genome shotgun (WGS) entry which is preliminary data.</text>
</comment>
<keyword evidence="9" id="KW-0472">Membrane</keyword>
<feature type="transmembrane region" description="Helical" evidence="9">
    <location>
        <begin position="18"/>
        <end position="36"/>
    </location>
</feature>
<keyword evidence="7 8" id="KW-0503">Monooxygenase</keyword>
<dbReference type="InterPro" id="IPR001128">
    <property type="entry name" value="Cyt_P450"/>
</dbReference>
<dbReference type="PANTHER" id="PTHR46206">
    <property type="entry name" value="CYTOCHROME P450"/>
    <property type="match status" value="1"/>
</dbReference>
<keyword evidence="11" id="KW-1185">Reference proteome</keyword>
<dbReference type="GO" id="GO:0016705">
    <property type="term" value="F:oxidoreductase activity, acting on paired donors, with incorporation or reduction of molecular oxygen"/>
    <property type="evidence" value="ECO:0007669"/>
    <property type="project" value="InterPro"/>
</dbReference>
<evidence type="ECO:0000256" key="7">
    <source>
        <dbReference type="ARBA" id="ARBA00023033"/>
    </source>
</evidence>
<evidence type="ECO:0000256" key="1">
    <source>
        <dbReference type="ARBA" id="ARBA00001971"/>
    </source>
</evidence>
<evidence type="ECO:0000256" key="3">
    <source>
        <dbReference type="ARBA" id="ARBA00022617"/>
    </source>
</evidence>
<proteinExistence type="inferred from homology"/>